<dbReference type="RefSeq" id="WP_316662174.1">
    <property type="nucleotide sequence ID" value="NZ_JAWHTF010000004.1"/>
</dbReference>
<evidence type="ECO:0000313" key="1">
    <source>
        <dbReference type="EMBL" id="MDU8886219.1"/>
    </source>
</evidence>
<organism evidence="1 2">
    <name type="scientific">Gilvirhabdus luticola</name>
    <dbReference type="NCBI Taxonomy" id="3079858"/>
    <lineage>
        <taxon>Bacteria</taxon>
        <taxon>Pseudomonadati</taxon>
        <taxon>Bacteroidota</taxon>
        <taxon>Flavobacteriia</taxon>
        <taxon>Flavobacteriales</taxon>
        <taxon>Flavobacteriaceae</taxon>
        <taxon>Gilvirhabdus</taxon>
    </lineage>
</organism>
<reference evidence="1 2" key="1">
    <citation type="submission" date="2023-10" db="EMBL/GenBank/DDBJ databases">
        <title>Marimonas sp. nov. isolated from tidal mud flat.</title>
        <authorList>
            <person name="Jaincy N.J."/>
            <person name="Srinivasan S."/>
            <person name="Lee S.-S."/>
        </authorList>
    </citation>
    <scope>NUCLEOTIDE SEQUENCE [LARGE SCALE GENOMIC DNA]</scope>
    <source>
        <strain evidence="1 2">MJ-SS3</strain>
    </source>
</reference>
<protein>
    <submittedName>
        <fullName evidence="1">Uncharacterized protein</fullName>
    </submittedName>
</protein>
<proteinExistence type="predicted"/>
<accession>A0ABU3U737</accession>
<evidence type="ECO:0000313" key="2">
    <source>
        <dbReference type="Proteomes" id="UP001268651"/>
    </source>
</evidence>
<comment type="caution">
    <text evidence="1">The sequence shown here is derived from an EMBL/GenBank/DDBJ whole genome shotgun (WGS) entry which is preliminary data.</text>
</comment>
<gene>
    <name evidence="1" type="ORF">RXV94_08610</name>
</gene>
<name>A0ABU3U737_9FLAO</name>
<dbReference type="Proteomes" id="UP001268651">
    <property type="component" value="Unassembled WGS sequence"/>
</dbReference>
<dbReference type="EMBL" id="JAWHTF010000004">
    <property type="protein sequence ID" value="MDU8886219.1"/>
    <property type="molecule type" value="Genomic_DNA"/>
</dbReference>
<keyword evidence="2" id="KW-1185">Reference proteome</keyword>
<sequence length="57" mass="6584">MQSVLIEVLIAFITENYGIQEPDVQYNLTFFMQVVRNGISTDDKVVLGKPLNYYLKN</sequence>